<accession>A0ABR6D830</accession>
<evidence type="ECO:0008006" key="4">
    <source>
        <dbReference type="Google" id="ProtNLM"/>
    </source>
</evidence>
<dbReference type="InterPro" id="IPR025737">
    <property type="entry name" value="FApF"/>
</dbReference>
<name>A0ABR6D830_9HYPH</name>
<dbReference type="Proteomes" id="UP000565455">
    <property type="component" value="Unassembled WGS sequence"/>
</dbReference>
<feature type="signal peptide" evidence="1">
    <location>
        <begin position="1"/>
        <end position="40"/>
    </location>
</feature>
<keyword evidence="1" id="KW-0732">Signal</keyword>
<dbReference type="EMBL" id="JACJIM010000002">
    <property type="protein sequence ID" value="MBA9062246.1"/>
    <property type="molecule type" value="Genomic_DNA"/>
</dbReference>
<gene>
    <name evidence="2" type="ORF">GGQ91_001623</name>
</gene>
<proteinExistence type="predicted"/>
<evidence type="ECO:0000256" key="1">
    <source>
        <dbReference type="SAM" id="SignalP"/>
    </source>
</evidence>
<protein>
    <recommendedName>
        <fullName evidence="4">Phenol degradation protein meta</fullName>
    </recommendedName>
</protein>
<comment type="caution">
    <text evidence="2">The sequence shown here is derived from an EMBL/GenBank/DDBJ whole genome shotgun (WGS) entry which is preliminary data.</text>
</comment>
<feature type="chain" id="PRO_5045320640" description="Phenol degradation protein meta" evidence="1">
    <location>
        <begin position="41"/>
        <end position="351"/>
    </location>
</feature>
<reference evidence="2 3" key="1">
    <citation type="submission" date="2020-08" db="EMBL/GenBank/DDBJ databases">
        <title>Genomic Encyclopedia of Type Strains, Phase IV (KMG-IV): sequencing the most valuable type-strain genomes for metagenomic binning, comparative biology and taxonomic classification.</title>
        <authorList>
            <person name="Goeker M."/>
        </authorList>
    </citation>
    <scope>NUCLEOTIDE SEQUENCE [LARGE SCALE GENOMIC DNA]</scope>
    <source>
        <strain evidence="2 3">DSM 5686</strain>
    </source>
</reference>
<organism evidence="2 3">
    <name type="scientific">Methylobacterium fujisawaense</name>
    <dbReference type="NCBI Taxonomy" id="107400"/>
    <lineage>
        <taxon>Bacteria</taxon>
        <taxon>Pseudomonadati</taxon>
        <taxon>Pseudomonadota</taxon>
        <taxon>Alphaproteobacteria</taxon>
        <taxon>Hyphomicrobiales</taxon>
        <taxon>Methylobacteriaceae</taxon>
        <taxon>Methylobacterium</taxon>
    </lineage>
</organism>
<evidence type="ECO:0000313" key="2">
    <source>
        <dbReference type="EMBL" id="MBA9062246.1"/>
    </source>
</evidence>
<sequence>MRRFSNVEYTEGVAMRRAWRIFYLAIACAAGLVAAPDAQAAEYAQGIYVLGNRGPLAGVTPPPGFYFESETYYYSGNFGGNRLFQGGGVVAANIKNDTSANFVTPIWVTPFEILGGNLGFSITIPFGTPNVSAGAVLASPRIDRIIAGRERDANFTVGDIYLASFVGWHSGNFHWSGTLLGVVPSGSFENGQLSNIALNRPAIDLSAALTYLDPLLGYELSVVPGITFNWINPATQYLTGTEFHLEWSASKYLSKELSVGLVGYYYNQLTGDSGSGDRIGSFKGRVTALGAQIGYTFKLGEIPVSTNVRFFREFDVKNRFAGTATYLTISAPLWVAPAQQPADHKPLVTKL</sequence>
<evidence type="ECO:0000313" key="3">
    <source>
        <dbReference type="Proteomes" id="UP000565455"/>
    </source>
</evidence>
<dbReference type="Pfam" id="PF13557">
    <property type="entry name" value="Phenol_MetA_deg"/>
    <property type="match status" value="1"/>
</dbReference>
<keyword evidence="3" id="KW-1185">Reference proteome</keyword>